<dbReference type="InterPro" id="IPR000572">
    <property type="entry name" value="OxRdtase_Mopterin-bd_dom"/>
</dbReference>
<dbReference type="SUPFAM" id="SSF56524">
    <property type="entry name" value="Oxidoreductase molybdopterin-binding domain"/>
    <property type="match status" value="1"/>
</dbReference>
<comment type="caution">
    <text evidence="3">The sequence shown here is derived from an EMBL/GenBank/DDBJ whole genome shotgun (WGS) entry which is preliminary data.</text>
</comment>
<evidence type="ECO:0000256" key="1">
    <source>
        <dbReference type="SAM" id="MobiDB-lite"/>
    </source>
</evidence>
<dbReference type="Proteomes" id="UP001235840">
    <property type="component" value="Unassembled WGS sequence"/>
</dbReference>
<feature type="region of interest" description="Disordered" evidence="1">
    <location>
        <begin position="190"/>
        <end position="213"/>
    </location>
</feature>
<sequence>MSQQLPPGQIATVKWPILHEGDVYQFDEASWSFKLFGAIEEELSLSFSEVMTLPKLQKTVDMHCVTTWSKFGTTFEGIPFREFIKLIKPHSDAKFIRIYGYLDDDPYGYSANLPLDALLGDDSLFVYRWKDDTHDWANISPKHGYPLRFIPPDTFYLWKGTKWVSGIEFMTEDQAGYWENRGYSMTANPFKEERFSDPDSKPSGFFGADEWKD</sequence>
<dbReference type="Gene3D" id="3.90.420.10">
    <property type="entry name" value="Oxidoreductase, molybdopterin-binding domain"/>
    <property type="match status" value="1"/>
</dbReference>
<evidence type="ECO:0000259" key="2">
    <source>
        <dbReference type="Pfam" id="PF00174"/>
    </source>
</evidence>
<organism evidence="3 4">
    <name type="scientific">Caldalkalibacillus horti</name>
    <dbReference type="NCBI Taxonomy" id="77523"/>
    <lineage>
        <taxon>Bacteria</taxon>
        <taxon>Bacillati</taxon>
        <taxon>Bacillota</taxon>
        <taxon>Bacilli</taxon>
        <taxon>Bacillales</taxon>
        <taxon>Bacillaceae</taxon>
        <taxon>Caldalkalibacillus</taxon>
    </lineage>
</organism>
<keyword evidence="4" id="KW-1185">Reference proteome</keyword>
<proteinExistence type="predicted"/>
<dbReference type="PANTHER" id="PTHR43032">
    <property type="entry name" value="PROTEIN-METHIONINE-SULFOXIDE REDUCTASE"/>
    <property type="match status" value="1"/>
</dbReference>
<gene>
    <name evidence="3" type="ORF">J2S11_001094</name>
</gene>
<dbReference type="EMBL" id="JAUSTY010000004">
    <property type="protein sequence ID" value="MDQ0165194.1"/>
    <property type="molecule type" value="Genomic_DNA"/>
</dbReference>
<evidence type="ECO:0000313" key="3">
    <source>
        <dbReference type="EMBL" id="MDQ0165194.1"/>
    </source>
</evidence>
<feature type="domain" description="Oxidoreductase molybdopterin-binding" evidence="2">
    <location>
        <begin position="21"/>
        <end position="178"/>
    </location>
</feature>
<name>A0ABT9VW52_9BACI</name>
<evidence type="ECO:0000313" key="4">
    <source>
        <dbReference type="Proteomes" id="UP001235840"/>
    </source>
</evidence>
<dbReference type="Pfam" id="PF00174">
    <property type="entry name" value="Oxidored_molyb"/>
    <property type="match status" value="1"/>
</dbReference>
<feature type="compositionally biased region" description="Basic and acidic residues" evidence="1">
    <location>
        <begin position="190"/>
        <end position="200"/>
    </location>
</feature>
<protein>
    <submittedName>
        <fullName evidence="3">DMSO/TMAO reductase YedYZ molybdopterin-dependent catalytic subunit</fullName>
    </submittedName>
</protein>
<dbReference type="InterPro" id="IPR036374">
    <property type="entry name" value="OxRdtase_Mopterin-bd_sf"/>
</dbReference>
<accession>A0ABT9VW52</accession>
<dbReference type="PANTHER" id="PTHR43032:SF4">
    <property type="entry name" value="OXIDOREDUCTASE MOLYBDOPTERIN-BINDING DOMAIN-CONTAINING PROTEIN"/>
    <property type="match status" value="1"/>
</dbReference>
<dbReference type="RefSeq" id="WP_307391954.1">
    <property type="nucleotide sequence ID" value="NZ_BAAADK010000045.1"/>
</dbReference>
<reference evidence="3 4" key="1">
    <citation type="submission" date="2023-07" db="EMBL/GenBank/DDBJ databases">
        <title>Genomic Encyclopedia of Type Strains, Phase IV (KMG-IV): sequencing the most valuable type-strain genomes for metagenomic binning, comparative biology and taxonomic classification.</title>
        <authorList>
            <person name="Goeker M."/>
        </authorList>
    </citation>
    <scope>NUCLEOTIDE SEQUENCE [LARGE SCALE GENOMIC DNA]</scope>
    <source>
        <strain evidence="3 4">DSM 12751</strain>
    </source>
</reference>